<organism evidence="1 2">
    <name type="scientific">Seminavis robusta</name>
    <dbReference type="NCBI Taxonomy" id="568900"/>
    <lineage>
        <taxon>Eukaryota</taxon>
        <taxon>Sar</taxon>
        <taxon>Stramenopiles</taxon>
        <taxon>Ochrophyta</taxon>
        <taxon>Bacillariophyta</taxon>
        <taxon>Bacillariophyceae</taxon>
        <taxon>Bacillariophycidae</taxon>
        <taxon>Naviculales</taxon>
        <taxon>Naviculaceae</taxon>
        <taxon>Seminavis</taxon>
    </lineage>
</organism>
<dbReference type="Gene3D" id="1.25.40.10">
    <property type="entry name" value="Tetratricopeptide repeat domain"/>
    <property type="match status" value="1"/>
</dbReference>
<dbReference type="Gene3D" id="1.20.58.320">
    <property type="entry name" value="TPR-like"/>
    <property type="match status" value="1"/>
</dbReference>
<sequence length="262" mass="29627">MAFGPTVQQVHSFASQAFIRKSFKNPFQVASVLSFFFNVDYHDPSHVQSMQSGSTFQEMMPFWYAGGTEYDVLCQKFKDVIRTANQGRLLQQDDDDWHTTVDGKMAQIVLCDQLARNAFRGTEEAFAGDEGAMEIAREMSQELISSTTSSSRPDNSGIILPSLQGIVYPPYLQFIISPLMHSELPNDHDLAVEVADFSVEVAPDHMKQSFQSTKDMELDHKTVIDQFGRYPHRNKKLGRESTAEELEWLSSDDIPDWAKSQA</sequence>
<name>A0A9N8HUZ2_9STRA</name>
<dbReference type="SUPFAM" id="SSF48452">
    <property type="entry name" value="TPR-like"/>
    <property type="match status" value="1"/>
</dbReference>
<dbReference type="InterPro" id="IPR011990">
    <property type="entry name" value="TPR-like_helical_dom_sf"/>
</dbReference>
<dbReference type="AlphaFoldDB" id="A0A9N8HUZ2"/>
<dbReference type="Proteomes" id="UP001153069">
    <property type="component" value="Unassembled WGS sequence"/>
</dbReference>
<protein>
    <submittedName>
        <fullName evidence="1">Uncharacterized protein</fullName>
    </submittedName>
</protein>
<keyword evidence="2" id="KW-1185">Reference proteome</keyword>
<comment type="caution">
    <text evidence="1">The sequence shown here is derived from an EMBL/GenBank/DDBJ whole genome shotgun (WGS) entry which is preliminary data.</text>
</comment>
<dbReference type="Pfam" id="PF06041">
    <property type="entry name" value="DUF924"/>
    <property type="match status" value="1"/>
</dbReference>
<accession>A0A9N8HUZ2</accession>
<dbReference type="OrthoDB" id="414698at2759"/>
<gene>
    <name evidence="1" type="ORF">SEMRO_1902_G304470.1</name>
</gene>
<evidence type="ECO:0000313" key="1">
    <source>
        <dbReference type="EMBL" id="CAB9526871.1"/>
    </source>
</evidence>
<proteinExistence type="predicted"/>
<dbReference type="InterPro" id="IPR010323">
    <property type="entry name" value="DUF924"/>
</dbReference>
<evidence type="ECO:0000313" key="2">
    <source>
        <dbReference type="Proteomes" id="UP001153069"/>
    </source>
</evidence>
<dbReference type="EMBL" id="CAICTM010001900">
    <property type="protein sequence ID" value="CAB9526871.1"/>
    <property type="molecule type" value="Genomic_DNA"/>
</dbReference>
<reference evidence="1" key="1">
    <citation type="submission" date="2020-06" db="EMBL/GenBank/DDBJ databases">
        <authorList>
            <consortium name="Plant Systems Biology data submission"/>
        </authorList>
    </citation>
    <scope>NUCLEOTIDE SEQUENCE</scope>
    <source>
        <strain evidence="1">D6</strain>
    </source>
</reference>